<evidence type="ECO:0000256" key="6">
    <source>
        <dbReference type="ARBA" id="ARBA00022741"/>
    </source>
</evidence>
<name>A0A512HB59_9PROT</name>
<evidence type="ECO:0000256" key="3">
    <source>
        <dbReference type="ARBA" id="ARBA00005842"/>
    </source>
</evidence>
<dbReference type="InterPro" id="IPR018022">
    <property type="entry name" value="IPT"/>
</dbReference>
<dbReference type="GO" id="GO:0052381">
    <property type="term" value="F:tRNA dimethylallyltransferase activity"/>
    <property type="evidence" value="ECO:0007669"/>
    <property type="project" value="UniProtKB-UniRule"/>
</dbReference>
<accession>A0A512HB59</accession>
<comment type="subunit">
    <text evidence="10">Monomer.</text>
</comment>
<dbReference type="Gene3D" id="3.40.50.300">
    <property type="entry name" value="P-loop containing nucleotide triphosphate hydrolases"/>
    <property type="match status" value="1"/>
</dbReference>
<gene>
    <name evidence="10 15" type="primary">miaA</name>
    <name evidence="15" type="ORF">ROR02_28090</name>
</gene>
<evidence type="ECO:0000256" key="12">
    <source>
        <dbReference type="RuleBase" id="RU003784"/>
    </source>
</evidence>
<keyword evidence="7 10" id="KW-0067">ATP-binding</keyword>
<evidence type="ECO:0000256" key="8">
    <source>
        <dbReference type="ARBA" id="ARBA00022842"/>
    </source>
</evidence>
<evidence type="ECO:0000256" key="7">
    <source>
        <dbReference type="ARBA" id="ARBA00022840"/>
    </source>
</evidence>
<evidence type="ECO:0000256" key="13">
    <source>
        <dbReference type="RuleBase" id="RU003785"/>
    </source>
</evidence>
<feature type="binding site" evidence="10">
    <location>
        <begin position="6"/>
        <end position="11"/>
    </location>
    <ligand>
        <name>substrate</name>
    </ligand>
</feature>
<protein>
    <recommendedName>
        <fullName evidence="10">tRNA dimethylallyltransferase</fullName>
        <ecNumber evidence="10">2.5.1.75</ecNumber>
    </recommendedName>
    <alternativeName>
        <fullName evidence="10">Dimethylallyl diphosphate:tRNA dimethylallyltransferase</fullName>
        <shortName evidence="10">DMAPP:tRNA dimethylallyltransferase</shortName>
        <shortName evidence="10">DMATase</shortName>
    </alternativeName>
    <alternativeName>
        <fullName evidence="10">Isopentenyl-diphosphate:tRNA isopentenyltransferase</fullName>
        <shortName evidence="10">IPP transferase</shortName>
        <shortName evidence="10">IPPT</shortName>
        <shortName evidence="10">IPTase</shortName>
    </alternativeName>
</protein>
<feature type="site" description="Interaction with substrate tRNA" evidence="10">
    <location>
        <position position="117"/>
    </location>
</feature>
<organism evidence="15 16">
    <name type="scientific">Pararhodospirillum oryzae</name>
    <dbReference type="NCBI Taxonomy" id="478448"/>
    <lineage>
        <taxon>Bacteria</taxon>
        <taxon>Pseudomonadati</taxon>
        <taxon>Pseudomonadota</taxon>
        <taxon>Alphaproteobacteria</taxon>
        <taxon>Rhodospirillales</taxon>
        <taxon>Rhodospirillaceae</taxon>
        <taxon>Pararhodospirillum</taxon>
    </lineage>
</organism>
<comment type="cofactor">
    <cofactor evidence="1 10">
        <name>Mg(2+)</name>
        <dbReference type="ChEBI" id="CHEBI:18420"/>
    </cofactor>
</comment>
<evidence type="ECO:0000256" key="2">
    <source>
        <dbReference type="ARBA" id="ARBA00003213"/>
    </source>
</evidence>
<dbReference type="EMBL" id="BJZO01000097">
    <property type="protein sequence ID" value="GEO82678.1"/>
    <property type="molecule type" value="Genomic_DNA"/>
</dbReference>
<reference evidence="15 16" key="1">
    <citation type="submission" date="2019-07" db="EMBL/GenBank/DDBJ databases">
        <title>Whole genome shotgun sequence of Rhodospirillum oryzae NBRC 107573.</title>
        <authorList>
            <person name="Hosoyama A."/>
            <person name="Uohara A."/>
            <person name="Ohji S."/>
            <person name="Ichikawa N."/>
        </authorList>
    </citation>
    <scope>NUCLEOTIDE SEQUENCE [LARGE SCALE GENOMIC DNA]</scope>
    <source>
        <strain evidence="15 16">NBRC 107573</strain>
    </source>
</reference>
<keyword evidence="16" id="KW-1185">Reference proteome</keyword>
<comment type="caution">
    <text evidence="15">The sequence shown here is derived from an EMBL/GenBank/DDBJ whole genome shotgun (WGS) entry which is preliminary data.</text>
</comment>
<feature type="binding site" evidence="10">
    <location>
        <begin position="4"/>
        <end position="11"/>
    </location>
    <ligand>
        <name>ATP</name>
        <dbReference type="ChEBI" id="CHEBI:30616"/>
    </ligand>
</feature>
<comment type="catalytic activity">
    <reaction evidence="9 10 11">
        <text>adenosine(37) in tRNA + dimethylallyl diphosphate = N(6)-dimethylallyladenosine(37) in tRNA + diphosphate</text>
        <dbReference type="Rhea" id="RHEA:26482"/>
        <dbReference type="Rhea" id="RHEA-COMP:10162"/>
        <dbReference type="Rhea" id="RHEA-COMP:10375"/>
        <dbReference type="ChEBI" id="CHEBI:33019"/>
        <dbReference type="ChEBI" id="CHEBI:57623"/>
        <dbReference type="ChEBI" id="CHEBI:74411"/>
        <dbReference type="ChEBI" id="CHEBI:74415"/>
        <dbReference type="EC" id="2.5.1.75"/>
    </reaction>
</comment>
<dbReference type="SUPFAM" id="SSF52540">
    <property type="entry name" value="P-loop containing nucleoside triphosphate hydrolases"/>
    <property type="match status" value="2"/>
</dbReference>
<evidence type="ECO:0000256" key="5">
    <source>
        <dbReference type="ARBA" id="ARBA00022694"/>
    </source>
</evidence>
<dbReference type="HAMAP" id="MF_00185">
    <property type="entry name" value="IPP_trans"/>
    <property type="match status" value="1"/>
</dbReference>
<feature type="compositionally biased region" description="Basic and acidic residues" evidence="14">
    <location>
        <begin position="135"/>
        <end position="149"/>
    </location>
</feature>
<comment type="caution">
    <text evidence="10">Lacks conserved residue(s) required for the propagation of feature annotation.</text>
</comment>
<evidence type="ECO:0000256" key="11">
    <source>
        <dbReference type="RuleBase" id="RU003783"/>
    </source>
</evidence>
<keyword evidence="5 10" id="KW-0819">tRNA processing</keyword>
<dbReference type="PANTHER" id="PTHR11088">
    <property type="entry name" value="TRNA DIMETHYLALLYLTRANSFERASE"/>
    <property type="match status" value="1"/>
</dbReference>
<feature type="region of interest" description="Interaction with substrate tRNA" evidence="10">
    <location>
        <begin position="29"/>
        <end position="32"/>
    </location>
</feature>
<dbReference type="EC" id="2.5.1.75" evidence="10"/>
<evidence type="ECO:0000256" key="1">
    <source>
        <dbReference type="ARBA" id="ARBA00001946"/>
    </source>
</evidence>
<feature type="region of interest" description="Interaction with substrate tRNA" evidence="10">
    <location>
        <begin position="153"/>
        <end position="157"/>
    </location>
</feature>
<dbReference type="GO" id="GO:0006400">
    <property type="term" value="P:tRNA modification"/>
    <property type="evidence" value="ECO:0007669"/>
    <property type="project" value="TreeGrafter"/>
</dbReference>
<evidence type="ECO:0000256" key="14">
    <source>
        <dbReference type="SAM" id="MobiDB-lite"/>
    </source>
</evidence>
<dbReference type="NCBIfam" id="TIGR00174">
    <property type="entry name" value="miaA"/>
    <property type="match status" value="1"/>
</dbReference>
<keyword evidence="6 10" id="KW-0547">Nucleotide-binding</keyword>
<feature type="site" description="Interaction with substrate tRNA" evidence="10">
    <location>
        <position position="95"/>
    </location>
</feature>
<dbReference type="Gene3D" id="1.10.20.140">
    <property type="match status" value="1"/>
</dbReference>
<comment type="function">
    <text evidence="2 10 12">Catalyzes the transfer of a dimethylallyl group onto the adenine at position 37 in tRNAs that read codons beginning with uridine, leading to the formation of N6-(dimethylallyl)adenosine (i(6)A).</text>
</comment>
<sequence>MVTGPTASGKSALALALARRWNGIVINADSLQVYRDLRILSARPGAADEARVPHRLYGVLDGAEACSVARWLEMAGEAMAETRAQGRLPVLCGGTGLYLKTARDGLAAVPPVPEAVRAEARARLEHDGPASLHADLARRDPGMAERLRPTDGQRIARAWEVIVATGRSLALWWQEPALCPPLPGRPLTVLVDPPRAVCRAACDARLETMVRTGALDEVARLLARDLDPALPVMRAVGLPELALHVEGSLSLPEALARAQAATRQYAKRQATWARHQLAPDRVISKRLDAQDSESEAAAMDNFIRQFLLTPSA</sequence>
<dbReference type="InterPro" id="IPR039657">
    <property type="entry name" value="Dimethylallyltransferase"/>
</dbReference>
<feature type="region of interest" description="Disordered" evidence="14">
    <location>
        <begin position="129"/>
        <end position="149"/>
    </location>
</feature>
<dbReference type="InterPro" id="IPR027417">
    <property type="entry name" value="P-loop_NTPase"/>
</dbReference>
<comment type="similarity">
    <text evidence="3 10 13">Belongs to the IPP transferase family.</text>
</comment>
<evidence type="ECO:0000256" key="10">
    <source>
        <dbReference type="HAMAP-Rule" id="MF_00185"/>
    </source>
</evidence>
<dbReference type="PANTHER" id="PTHR11088:SF60">
    <property type="entry name" value="TRNA DIMETHYLALLYLTRANSFERASE"/>
    <property type="match status" value="1"/>
</dbReference>
<evidence type="ECO:0000313" key="16">
    <source>
        <dbReference type="Proteomes" id="UP000321567"/>
    </source>
</evidence>
<dbReference type="Proteomes" id="UP000321567">
    <property type="component" value="Unassembled WGS sequence"/>
</dbReference>
<keyword evidence="8 10" id="KW-0460">Magnesium</keyword>
<dbReference type="AlphaFoldDB" id="A0A512HB59"/>
<dbReference type="GO" id="GO:0005524">
    <property type="term" value="F:ATP binding"/>
    <property type="evidence" value="ECO:0007669"/>
    <property type="project" value="UniProtKB-UniRule"/>
</dbReference>
<dbReference type="Pfam" id="PF01715">
    <property type="entry name" value="IPPT"/>
    <property type="match status" value="1"/>
</dbReference>
<keyword evidence="4 10" id="KW-0808">Transferase</keyword>
<evidence type="ECO:0000313" key="15">
    <source>
        <dbReference type="EMBL" id="GEO82678.1"/>
    </source>
</evidence>
<evidence type="ECO:0000256" key="4">
    <source>
        <dbReference type="ARBA" id="ARBA00022679"/>
    </source>
</evidence>
<evidence type="ECO:0000256" key="9">
    <source>
        <dbReference type="ARBA" id="ARBA00049563"/>
    </source>
</evidence>
<proteinExistence type="inferred from homology"/>